<dbReference type="HOGENOM" id="CLU_3319542_0_0_6"/>
<protein>
    <submittedName>
        <fullName evidence="2">Uncharacterized protein</fullName>
    </submittedName>
</protein>
<evidence type="ECO:0000313" key="3">
    <source>
        <dbReference type="Proteomes" id="UP000032735"/>
    </source>
</evidence>
<dbReference type="KEGG" id="xpo:XPG1_1999"/>
<name>A0A068R3P2_9GAMM</name>
<dbReference type="AlphaFoldDB" id="A0A068R3P2"/>
<evidence type="ECO:0000313" key="2">
    <source>
        <dbReference type="EMBL" id="CDG21654.1"/>
    </source>
</evidence>
<dbReference type="STRING" id="1354304.XPG1_1999"/>
<sequence>MFQGSLGERTEGVGESNMTNALPHGTAAPSNFYARHFFQ</sequence>
<accession>A0A068R3P2</accession>
<gene>
    <name evidence="2" type="ORF">XPG1_1999</name>
</gene>
<evidence type="ECO:0000256" key="1">
    <source>
        <dbReference type="SAM" id="MobiDB-lite"/>
    </source>
</evidence>
<proteinExistence type="predicted"/>
<dbReference type="EMBL" id="FO704551">
    <property type="protein sequence ID" value="CDG21654.1"/>
    <property type="molecule type" value="Genomic_DNA"/>
</dbReference>
<reference evidence="2 3" key="1">
    <citation type="submission" date="2013-07" db="EMBL/GenBank/DDBJ databases">
        <authorList>
            <person name="Genoscope - CEA"/>
        </authorList>
    </citation>
    <scope>NUCLEOTIDE SEQUENCE [LARGE SCALE GENOMIC DNA]</scope>
    <source>
        <strain evidence="2 3">G6</strain>
    </source>
</reference>
<keyword evidence="3" id="KW-1185">Reference proteome</keyword>
<dbReference type="Proteomes" id="UP000032735">
    <property type="component" value="Chromosome"/>
</dbReference>
<feature type="region of interest" description="Disordered" evidence="1">
    <location>
        <begin position="1"/>
        <end position="30"/>
    </location>
</feature>
<organism evidence="2 3">
    <name type="scientific">Xenorhabdus poinarii G6</name>
    <dbReference type="NCBI Taxonomy" id="1354304"/>
    <lineage>
        <taxon>Bacteria</taxon>
        <taxon>Pseudomonadati</taxon>
        <taxon>Pseudomonadota</taxon>
        <taxon>Gammaproteobacteria</taxon>
        <taxon>Enterobacterales</taxon>
        <taxon>Morganellaceae</taxon>
        <taxon>Xenorhabdus</taxon>
    </lineage>
</organism>